<keyword evidence="2" id="KW-0560">Oxidoreductase</keyword>
<dbReference type="Pfam" id="PF25137">
    <property type="entry name" value="ADH_Fe_C"/>
    <property type="match status" value="1"/>
</dbReference>
<sequence length="403" mass="42979">MWDEACDYNAVRELRVKTTAYLGVGAIDKLDDILAQLRREGVSALLCVTGGHAYKATGAWDKLEAAAARQGMTLALYNKVTPNPTTDSVDEAAALGRARGVGAVLAIGGGSPIDCAKSAAIMLAYPDKTAEELYCFRFTPEKALPIVAVNLTHGTGSEVNRFAVATVTKLNYKPAIAYDCIYPRYAIDDPALMAALAPDQTRYVSIDAVNHVIEAATSTVSNPLAVLLARETIRLVHAWLPKALADPANLRARYELCFAALQAGVAFDNGLLHFTHALEHPLSAVCPQLAHGLGLAVLLPAVIQECYPARPGLLAHILQPLAPNLKGVPAEAREAARAVEAWLAEVGVPQKLEDIGVQEADVPRFCDLVEQTPSLGLLLSVAPVKASRERVARIYATSLRPLA</sequence>
<dbReference type="AlphaFoldDB" id="A0A1G7I909"/>
<dbReference type="STRING" id="571438.SAMN05192586_101197"/>
<dbReference type="Gene3D" id="1.20.1090.10">
    <property type="entry name" value="Dehydroquinate synthase-like - alpha domain"/>
    <property type="match status" value="1"/>
</dbReference>
<dbReference type="Pfam" id="PF00465">
    <property type="entry name" value="Fe-ADH"/>
    <property type="match status" value="1"/>
</dbReference>
<dbReference type="InterPro" id="IPR039697">
    <property type="entry name" value="Alcohol_dehydrogenase_Fe"/>
</dbReference>
<dbReference type="RefSeq" id="WP_092152458.1">
    <property type="nucleotide sequence ID" value="NZ_FNBX01000001.1"/>
</dbReference>
<keyword evidence="6" id="KW-1185">Reference proteome</keyword>
<evidence type="ECO:0000313" key="6">
    <source>
        <dbReference type="Proteomes" id="UP000199355"/>
    </source>
</evidence>
<dbReference type="CDD" id="cd08186">
    <property type="entry name" value="Fe-ADH-like"/>
    <property type="match status" value="1"/>
</dbReference>
<organism evidence="5 6">
    <name type="scientific">Desulfovibrio legallii</name>
    <dbReference type="NCBI Taxonomy" id="571438"/>
    <lineage>
        <taxon>Bacteria</taxon>
        <taxon>Pseudomonadati</taxon>
        <taxon>Thermodesulfobacteriota</taxon>
        <taxon>Desulfovibrionia</taxon>
        <taxon>Desulfovibrionales</taxon>
        <taxon>Desulfovibrionaceae</taxon>
        <taxon>Desulfovibrio</taxon>
    </lineage>
</organism>
<protein>
    <submittedName>
        <fullName evidence="5">Alcohol dehydrogenase</fullName>
    </submittedName>
</protein>
<reference evidence="6" key="1">
    <citation type="submission" date="2016-10" db="EMBL/GenBank/DDBJ databases">
        <authorList>
            <person name="Varghese N."/>
            <person name="Submissions S."/>
        </authorList>
    </citation>
    <scope>NUCLEOTIDE SEQUENCE [LARGE SCALE GENOMIC DNA]</scope>
    <source>
        <strain evidence="6">KHC7</strain>
    </source>
</reference>
<dbReference type="InterPro" id="IPR056798">
    <property type="entry name" value="ADH_Fe_C"/>
</dbReference>
<feature type="domain" description="Alcohol dehydrogenase iron-type/glycerol dehydrogenase GldA" evidence="3">
    <location>
        <begin position="19"/>
        <end position="190"/>
    </location>
</feature>
<dbReference type="GO" id="GO:0004022">
    <property type="term" value="F:alcohol dehydrogenase (NAD+) activity"/>
    <property type="evidence" value="ECO:0007669"/>
    <property type="project" value="TreeGrafter"/>
</dbReference>
<dbReference type="Gene3D" id="3.40.50.1970">
    <property type="match status" value="1"/>
</dbReference>
<gene>
    <name evidence="5" type="ORF">SAMN05192586_101197</name>
</gene>
<dbReference type="PANTHER" id="PTHR11496">
    <property type="entry name" value="ALCOHOL DEHYDROGENASE"/>
    <property type="match status" value="1"/>
</dbReference>
<comment type="similarity">
    <text evidence="1">Belongs to the iron-containing alcohol dehydrogenase family.</text>
</comment>
<dbReference type="Proteomes" id="UP000199355">
    <property type="component" value="Unassembled WGS sequence"/>
</dbReference>
<evidence type="ECO:0000313" key="5">
    <source>
        <dbReference type="EMBL" id="SDF09175.1"/>
    </source>
</evidence>
<proteinExistence type="inferred from homology"/>
<dbReference type="EMBL" id="FNBX01000001">
    <property type="protein sequence ID" value="SDF09175.1"/>
    <property type="molecule type" value="Genomic_DNA"/>
</dbReference>
<accession>A0A1G7I909</accession>
<dbReference type="SUPFAM" id="SSF56796">
    <property type="entry name" value="Dehydroquinate synthase-like"/>
    <property type="match status" value="1"/>
</dbReference>
<evidence type="ECO:0000259" key="3">
    <source>
        <dbReference type="Pfam" id="PF00465"/>
    </source>
</evidence>
<dbReference type="GO" id="GO:0046872">
    <property type="term" value="F:metal ion binding"/>
    <property type="evidence" value="ECO:0007669"/>
    <property type="project" value="InterPro"/>
</dbReference>
<dbReference type="OrthoDB" id="5445534at2"/>
<feature type="domain" description="Fe-containing alcohol dehydrogenase-like C-terminal" evidence="4">
    <location>
        <begin position="205"/>
        <end position="397"/>
    </location>
</feature>
<evidence type="ECO:0000259" key="4">
    <source>
        <dbReference type="Pfam" id="PF25137"/>
    </source>
</evidence>
<dbReference type="PANTHER" id="PTHR11496:SF102">
    <property type="entry name" value="ALCOHOL DEHYDROGENASE 4"/>
    <property type="match status" value="1"/>
</dbReference>
<dbReference type="FunFam" id="3.40.50.1970:FF:000003">
    <property type="entry name" value="Alcohol dehydrogenase, iron-containing"/>
    <property type="match status" value="1"/>
</dbReference>
<name>A0A1G7I909_9BACT</name>
<evidence type="ECO:0000256" key="1">
    <source>
        <dbReference type="ARBA" id="ARBA00007358"/>
    </source>
</evidence>
<dbReference type="InterPro" id="IPR045910">
    <property type="entry name" value="AdhA-like"/>
</dbReference>
<evidence type="ECO:0000256" key="2">
    <source>
        <dbReference type="ARBA" id="ARBA00023002"/>
    </source>
</evidence>
<dbReference type="InterPro" id="IPR001670">
    <property type="entry name" value="ADH_Fe/GldA"/>
</dbReference>